<keyword evidence="3" id="KW-1185">Reference proteome</keyword>
<dbReference type="Proteomes" id="UP001363151">
    <property type="component" value="Unassembled WGS sequence"/>
</dbReference>
<evidence type="ECO:0000256" key="1">
    <source>
        <dbReference type="SAM" id="MobiDB-lite"/>
    </source>
</evidence>
<organism evidence="2 3">
    <name type="scientific">Aureococcus anophagefferens</name>
    <name type="common">Harmful bloom alga</name>
    <dbReference type="NCBI Taxonomy" id="44056"/>
    <lineage>
        <taxon>Eukaryota</taxon>
        <taxon>Sar</taxon>
        <taxon>Stramenopiles</taxon>
        <taxon>Ochrophyta</taxon>
        <taxon>Pelagophyceae</taxon>
        <taxon>Pelagomonadales</taxon>
        <taxon>Pelagomonadaceae</taxon>
        <taxon>Aureococcus</taxon>
    </lineage>
</organism>
<protein>
    <submittedName>
        <fullName evidence="2">Mitochondrial chaperone BCS1</fullName>
    </submittedName>
</protein>
<dbReference type="EMBL" id="JBBJCI010000049">
    <property type="protein sequence ID" value="KAK7249572.1"/>
    <property type="molecule type" value="Genomic_DNA"/>
</dbReference>
<feature type="region of interest" description="Disordered" evidence="1">
    <location>
        <begin position="1"/>
        <end position="37"/>
    </location>
</feature>
<proteinExistence type="predicted"/>
<reference evidence="2 3" key="1">
    <citation type="submission" date="2024-03" db="EMBL/GenBank/DDBJ databases">
        <title>Aureococcus anophagefferens CCMP1851 and Kratosvirus quantuckense: Draft genome of a second virus-susceptible host strain in the model system.</title>
        <authorList>
            <person name="Chase E."/>
            <person name="Truchon A.R."/>
            <person name="Schepens W."/>
            <person name="Wilhelm S.W."/>
        </authorList>
    </citation>
    <scope>NUCLEOTIDE SEQUENCE [LARGE SCALE GENOMIC DNA]</scope>
    <source>
        <strain evidence="2 3">CCMP1851</strain>
    </source>
</reference>
<comment type="caution">
    <text evidence="2">The sequence shown here is derived from an EMBL/GenBank/DDBJ whole genome shotgun (WGS) entry which is preliminary data.</text>
</comment>
<evidence type="ECO:0000313" key="2">
    <source>
        <dbReference type="EMBL" id="KAK7249572.1"/>
    </source>
</evidence>
<name>A0ABR1G968_AURAN</name>
<accession>A0ABR1G968</accession>
<evidence type="ECO:0000313" key="3">
    <source>
        <dbReference type="Proteomes" id="UP001363151"/>
    </source>
</evidence>
<gene>
    <name evidence="2" type="ORF">SO694_0031004</name>
</gene>
<sequence>MPSTWKSRSRRAAGLDQRPWTPRRPVPVGSRAPSDSLAAAPGDYKLEFGHATDDAARRYAAHFYADAATPADVAAIAAAAAGQRLSVRNVTLMGSKK</sequence>